<dbReference type="AlphaFoldDB" id="A0A7K0DMZ0"/>
<dbReference type="Proteomes" id="UP000431401">
    <property type="component" value="Unassembled WGS sequence"/>
</dbReference>
<organism evidence="2 3">
    <name type="scientific">Nocardia aurantia</name>
    <dbReference type="NCBI Taxonomy" id="2585199"/>
    <lineage>
        <taxon>Bacteria</taxon>
        <taxon>Bacillati</taxon>
        <taxon>Actinomycetota</taxon>
        <taxon>Actinomycetes</taxon>
        <taxon>Mycobacteriales</taxon>
        <taxon>Nocardiaceae</taxon>
        <taxon>Nocardia</taxon>
    </lineage>
</organism>
<sequence>MENELVGARWFKSTRSGAKECVEVAFLDSGRIGVRDSKNPDGPALLFGPGEWSTFVDGIRDGIFRG</sequence>
<dbReference type="OrthoDB" id="4299240at2"/>
<comment type="caution">
    <text evidence="2">The sequence shown here is derived from an EMBL/GenBank/DDBJ whole genome shotgun (WGS) entry which is preliminary data.</text>
</comment>
<dbReference type="EMBL" id="WEGI01000005">
    <property type="protein sequence ID" value="MQY27113.1"/>
    <property type="molecule type" value="Genomic_DNA"/>
</dbReference>
<proteinExistence type="predicted"/>
<accession>A0A7K0DMZ0</accession>
<dbReference type="InterPro" id="IPR007278">
    <property type="entry name" value="DUF397"/>
</dbReference>
<gene>
    <name evidence="2" type="ORF">NRB56_26950</name>
</gene>
<name>A0A7K0DMZ0_9NOCA</name>
<evidence type="ECO:0000259" key="1">
    <source>
        <dbReference type="Pfam" id="PF04149"/>
    </source>
</evidence>
<dbReference type="RefSeq" id="WP_153341847.1">
    <property type="nucleotide sequence ID" value="NZ_WEGI01000005.1"/>
</dbReference>
<feature type="domain" description="DUF397" evidence="1">
    <location>
        <begin position="8"/>
        <end position="60"/>
    </location>
</feature>
<evidence type="ECO:0000313" key="2">
    <source>
        <dbReference type="EMBL" id="MQY27113.1"/>
    </source>
</evidence>
<evidence type="ECO:0000313" key="3">
    <source>
        <dbReference type="Proteomes" id="UP000431401"/>
    </source>
</evidence>
<reference evidence="2 3" key="1">
    <citation type="submission" date="2019-10" db="EMBL/GenBank/DDBJ databases">
        <title>Nocardia macrotermitis sp. nov. and Nocardia aurantia sp. nov., isolated from the gut of fungus growing-termite Macrotermes natalensis.</title>
        <authorList>
            <person name="Benndorf R."/>
            <person name="Schwitalla J."/>
            <person name="Martin K."/>
            <person name="De Beer W."/>
            <person name="Kaster A.-K."/>
            <person name="Vollmers J."/>
            <person name="Poulsen M."/>
            <person name="Beemelmanns C."/>
        </authorList>
    </citation>
    <scope>NUCLEOTIDE SEQUENCE [LARGE SCALE GENOMIC DNA]</scope>
    <source>
        <strain evidence="2 3">RB56</strain>
    </source>
</reference>
<protein>
    <recommendedName>
        <fullName evidence="1">DUF397 domain-containing protein</fullName>
    </recommendedName>
</protein>
<keyword evidence="3" id="KW-1185">Reference proteome</keyword>
<dbReference type="Pfam" id="PF04149">
    <property type="entry name" value="DUF397"/>
    <property type="match status" value="1"/>
</dbReference>